<dbReference type="EMBL" id="CP007726">
    <property type="protein sequence ID" value="AJE17579.1"/>
    <property type="molecule type" value="Genomic_DNA"/>
</dbReference>
<evidence type="ECO:0000256" key="8">
    <source>
        <dbReference type="ARBA" id="ARBA00023136"/>
    </source>
</evidence>
<sequence>MKVLLVRLSSMGDLIHTLPAVNDLSVCRPDIELHWLCEAGFADIARLHPFVKKIHTLSWRQWRKQLGKRETWQEIGCLKTNLRQEKFDLVLDSQSLIKSALPAKMAGAPVWGLDKYSARESWAACLYNRVFSVPKGRDAVWRNRSLFAQAFGYELLEKLIFGAQIPEKGRLKTEKPYYVALHATSRDSKLWQPQYWRELMRLMHERDGGTIYLPWGSEKEKIRAESLSDGLPYVRVCDKMNLMQAAELLQDAAGVVGVDTGLLHLANAFDKPLVGIYTDTAPEKTGVQSSPKAANIGGVGQMPEPESVFKLLLQGMNAEEAV</sequence>
<evidence type="ECO:0000256" key="5">
    <source>
        <dbReference type="ARBA" id="ARBA00022676"/>
    </source>
</evidence>
<reference evidence="14 15" key="2">
    <citation type="journal article" date="2015" name="PLoS Genet.">
        <title>Common Cell Shape Evolution of Two Nasopharyngeal Pathogens.</title>
        <authorList>
            <person name="Veyrier F.J."/>
            <person name="Biais N."/>
            <person name="Morales P."/>
            <person name="Belkacem N."/>
            <person name="Guilhen C."/>
            <person name="Ranjeva S."/>
            <person name="Sismeiro O."/>
            <person name="Pehau-Arnaudet G."/>
            <person name="Rocha E.P."/>
            <person name="Werts C."/>
            <person name="Taha M.K."/>
            <person name="Boneca I.G."/>
        </authorList>
    </citation>
    <scope>NUCLEOTIDE SEQUENCE [LARGE SCALE GENOMIC DNA]</scope>
    <source>
        <strain evidence="14 15">ATCC 29315</strain>
    </source>
</reference>
<evidence type="ECO:0000256" key="3">
    <source>
        <dbReference type="ARBA" id="ARBA00022475"/>
    </source>
</evidence>
<organism evidence="14 15">
    <name type="scientific">Neisseria elongata subsp. glycolytica ATCC 29315</name>
    <dbReference type="NCBI Taxonomy" id="546263"/>
    <lineage>
        <taxon>Bacteria</taxon>
        <taxon>Pseudomonadati</taxon>
        <taxon>Pseudomonadota</taxon>
        <taxon>Betaproteobacteria</taxon>
        <taxon>Neisseriales</taxon>
        <taxon>Neisseriaceae</taxon>
        <taxon>Neisseria</taxon>
    </lineage>
</organism>
<dbReference type="CDD" id="cd03789">
    <property type="entry name" value="GT9_LPS_heptosyltransferase"/>
    <property type="match status" value="1"/>
</dbReference>
<evidence type="ECO:0000256" key="10">
    <source>
        <dbReference type="ARBA" id="ARBA00044041"/>
    </source>
</evidence>
<dbReference type="RefSeq" id="WP_041961228.1">
    <property type="nucleotide sequence ID" value="NZ_CP007726.1"/>
</dbReference>
<dbReference type="PANTHER" id="PTHR30160:SF19">
    <property type="entry name" value="LIPOPOLYSACCHARIDE HEPTOSYLTRANSFERASE 1"/>
    <property type="match status" value="1"/>
</dbReference>
<evidence type="ECO:0000256" key="2">
    <source>
        <dbReference type="ARBA" id="ARBA00004713"/>
    </source>
</evidence>
<evidence type="ECO:0000256" key="9">
    <source>
        <dbReference type="ARBA" id="ARBA00043995"/>
    </source>
</evidence>
<dbReference type="InterPro" id="IPR002201">
    <property type="entry name" value="Glyco_trans_9"/>
</dbReference>
<dbReference type="KEGG" id="nel:NELON_00915"/>
<keyword evidence="7" id="KW-0448">Lipopolysaccharide biosynthesis</keyword>
<dbReference type="PANTHER" id="PTHR30160">
    <property type="entry name" value="TETRAACYLDISACCHARIDE 4'-KINASE-RELATED"/>
    <property type="match status" value="1"/>
</dbReference>
<evidence type="ECO:0000256" key="12">
    <source>
        <dbReference type="ARBA" id="ARBA00044330"/>
    </source>
</evidence>
<keyword evidence="15" id="KW-1185">Reference proteome</keyword>
<dbReference type="SUPFAM" id="SSF53756">
    <property type="entry name" value="UDP-Glycosyltransferase/glycogen phosphorylase"/>
    <property type="match status" value="1"/>
</dbReference>
<proteinExistence type="inferred from homology"/>
<dbReference type="HOGENOM" id="CLU_038371_6_0_4"/>
<evidence type="ECO:0000313" key="14">
    <source>
        <dbReference type="EMBL" id="AJE17579.1"/>
    </source>
</evidence>
<dbReference type="Gene3D" id="3.40.50.2000">
    <property type="entry name" value="Glycogen Phosphorylase B"/>
    <property type="match status" value="2"/>
</dbReference>
<dbReference type="PATRIC" id="fig|546263.7.peg.193"/>
<dbReference type="Pfam" id="PF01075">
    <property type="entry name" value="Glyco_transf_9"/>
    <property type="match status" value="1"/>
</dbReference>
<comment type="similarity">
    <text evidence="9">Belongs to the glycosyltransferase 9 family.</text>
</comment>
<keyword evidence="3" id="KW-1003">Cell membrane</keyword>
<keyword evidence="8" id="KW-0472">Membrane</keyword>
<dbReference type="GO" id="GO:0005829">
    <property type="term" value="C:cytosol"/>
    <property type="evidence" value="ECO:0007669"/>
    <property type="project" value="TreeGrafter"/>
</dbReference>
<dbReference type="GO" id="GO:0005886">
    <property type="term" value="C:plasma membrane"/>
    <property type="evidence" value="ECO:0007669"/>
    <property type="project" value="UniProtKB-SubCell"/>
</dbReference>
<keyword evidence="5" id="KW-0328">Glycosyltransferase</keyword>
<dbReference type="GO" id="GO:0009244">
    <property type="term" value="P:lipopolysaccharide core region biosynthetic process"/>
    <property type="evidence" value="ECO:0007669"/>
    <property type="project" value="InterPro"/>
</dbReference>
<gene>
    <name evidence="14" type="ORF">NELON_00915</name>
</gene>
<protein>
    <recommendedName>
        <fullName evidence="11">Lipopolysaccharide heptosyltransferase 1</fullName>
        <ecNumber evidence="10">2.4.99.23</ecNumber>
    </recommendedName>
    <alternativeName>
        <fullName evidence="12">ADP-heptose:lipopolysaccharide heptosyltransferase I</fullName>
    </alternativeName>
</protein>
<keyword evidence="4" id="KW-0997">Cell inner membrane</keyword>
<dbReference type="AlphaFoldDB" id="A0A0B5CJP2"/>
<accession>A0A0B5CJP2</accession>
<evidence type="ECO:0000256" key="1">
    <source>
        <dbReference type="ARBA" id="ARBA00004515"/>
    </source>
</evidence>
<dbReference type="EC" id="2.4.99.23" evidence="10"/>
<dbReference type="NCBIfam" id="TIGR02193">
    <property type="entry name" value="heptsyl_trn_I"/>
    <property type="match status" value="1"/>
</dbReference>
<evidence type="ECO:0000313" key="15">
    <source>
        <dbReference type="Proteomes" id="UP000031392"/>
    </source>
</evidence>
<comment type="subcellular location">
    <subcellularLocation>
        <location evidence="1">Cell inner membrane</location>
        <topology evidence="1">Peripheral membrane protein</topology>
        <orientation evidence="1">Cytoplasmic side</orientation>
    </subcellularLocation>
</comment>
<dbReference type="InterPro" id="IPR051199">
    <property type="entry name" value="LPS_LOS_Heptosyltrfase"/>
</dbReference>
<dbReference type="Proteomes" id="UP000031392">
    <property type="component" value="Chromosome"/>
</dbReference>
<reference evidence="15" key="1">
    <citation type="submission" date="2014-05" db="EMBL/GenBank/DDBJ databases">
        <title>Complete Genome sequence of Neisseria elongata subsp. glycolytica.</title>
        <authorList>
            <person name="Veyrier F.J."/>
            <person name="Taha M.-K."/>
        </authorList>
    </citation>
    <scope>NUCLEOTIDE SEQUENCE [LARGE SCALE GENOMIC DNA]</scope>
    <source>
        <strain evidence="15">ATCC 29315</strain>
    </source>
</reference>
<evidence type="ECO:0000256" key="11">
    <source>
        <dbReference type="ARBA" id="ARBA00044190"/>
    </source>
</evidence>
<comment type="catalytic activity">
    <reaction evidence="13">
        <text>an alpha-Kdo-(2-&gt;4)-alpha-Kdo-(2-&gt;6)-lipid A + ADP-L-glycero-beta-D-manno-heptose = an L-alpha-D-Hep-(1-&gt;5)-[alpha-Kdo-(2-&gt;4)]-alpha-Kdo-(2-&gt;6)-lipid A + ADP + H(+)</text>
        <dbReference type="Rhea" id="RHEA:74067"/>
        <dbReference type="ChEBI" id="CHEBI:15378"/>
        <dbReference type="ChEBI" id="CHEBI:61506"/>
        <dbReference type="ChEBI" id="CHEBI:176431"/>
        <dbReference type="ChEBI" id="CHEBI:193068"/>
        <dbReference type="ChEBI" id="CHEBI:456216"/>
        <dbReference type="EC" id="2.4.99.23"/>
    </reaction>
</comment>
<evidence type="ECO:0000256" key="4">
    <source>
        <dbReference type="ARBA" id="ARBA00022519"/>
    </source>
</evidence>
<evidence type="ECO:0000256" key="7">
    <source>
        <dbReference type="ARBA" id="ARBA00022985"/>
    </source>
</evidence>
<evidence type="ECO:0000256" key="6">
    <source>
        <dbReference type="ARBA" id="ARBA00022679"/>
    </source>
</evidence>
<name>A0A0B5CJP2_NEIEG</name>
<dbReference type="InterPro" id="IPR011908">
    <property type="entry name" value="LipoPS_heptosylTferase-I"/>
</dbReference>
<dbReference type="GO" id="GO:0008713">
    <property type="term" value="F:ADP-heptose-lipopolysaccharide heptosyltransferase activity"/>
    <property type="evidence" value="ECO:0007669"/>
    <property type="project" value="TreeGrafter"/>
</dbReference>
<keyword evidence="6" id="KW-0808">Transferase</keyword>
<comment type="pathway">
    <text evidence="2">Bacterial outer membrane biogenesis; LPS core biosynthesis.</text>
</comment>
<evidence type="ECO:0000256" key="13">
    <source>
        <dbReference type="ARBA" id="ARBA00049201"/>
    </source>
</evidence>